<comment type="similarity">
    <text evidence="1">Belongs to the peptidase S49 family.</text>
</comment>
<feature type="domain" description="Peptidase S49" evidence="6">
    <location>
        <begin position="133"/>
        <end position="284"/>
    </location>
</feature>
<dbReference type="EMBL" id="WFLN01000004">
    <property type="protein sequence ID" value="KAB8033453.1"/>
    <property type="molecule type" value="Genomic_DNA"/>
</dbReference>
<keyword evidence="3" id="KW-0378">Hydrolase</keyword>
<dbReference type="Proteomes" id="UP000442694">
    <property type="component" value="Unassembled WGS sequence"/>
</dbReference>
<dbReference type="Gene3D" id="3.90.226.10">
    <property type="entry name" value="2-enoyl-CoA Hydratase, Chain A, domain 1"/>
    <property type="match status" value="1"/>
</dbReference>
<keyword evidence="2" id="KW-0645">Protease</keyword>
<dbReference type="NCBIfam" id="TIGR00706">
    <property type="entry name" value="SppA_dom"/>
    <property type="match status" value="1"/>
</dbReference>
<evidence type="ECO:0000259" key="6">
    <source>
        <dbReference type="Pfam" id="PF01343"/>
    </source>
</evidence>
<gene>
    <name evidence="7" type="primary">sppA</name>
    <name evidence="7" type="ORF">GCL57_01765</name>
</gene>
<protein>
    <submittedName>
        <fullName evidence="7">Signal peptide peptidase SppA</fullName>
    </submittedName>
</protein>
<evidence type="ECO:0000313" key="7">
    <source>
        <dbReference type="EMBL" id="KAB8033453.1"/>
    </source>
</evidence>
<dbReference type="InterPro" id="IPR029045">
    <property type="entry name" value="ClpP/crotonase-like_dom_sf"/>
</dbReference>
<dbReference type="Gene3D" id="6.20.330.10">
    <property type="match status" value="1"/>
</dbReference>
<dbReference type="AlphaFoldDB" id="A0A833JFK8"/>
<dbReference type="GO" id="GO:0006508">
    <property type="term" value="P:proteolysis"/>
    <property type="evidence" value="ECO:0007669"/>
    <property type="project" value="UniProtKB-KW"/>
</dbReference>
<name>A0A833JFK8_9BACT</name>
<dbReference type="SUPFAM" id="SSF52096">
    <property type="entry name" value="ClpP/crotonase"/>
    <property type="match status" value="1"/>
</dbReference>
<dbReference type="CDD" id="cd07023">
    <property type="entry name" value="S49_Sppa_N_C"/>
    <property type="match status" value="1"/>
</dbReference>
<dbReference type="InterPro" id="IPR004635">
    <property type="entry name" value="Pept_S49_SppA"/>
</dbReference>
<reference evidence="7 8" key="1">
    <citation type="submission" date="2019-10" db="EMBL/GenBank/DDBJ databases">
        <title>New genus of Silvanigrellaceae.</title>
        <authorList>
            <person name="Pitt A."/>
            <person name="Hahn M.W."/>
        </authorList>
    </citation>
    <scope>NUCLEOTIDE SEQUENCE [LARGE SCALE GENOMIC DNA]</scope>
    <source>
        <strain evidence="7 8">33A1-SZDP</strain>
    </source>
</reference>
<dbReference type="PANTHER" id="PTHR42987:SF7">
    <property type="entry name" value="SIGNAL PEPTIDE PEPTIDASE SPPA-RELATED"/>
    <property type="match status" value="1"/>
</dbReference>
<dbReference type="InterPro" id="IPR047272">
    <property type="entry name" value="S49_SppA_C"/>
</dbReference>
<organism evidence="7 8">
    <name type="scientific">Fluviispira multicolorata</name>
    <dbReference type="NCBI Taxonomy" id="2654512"/>
    <lineage>
        <taxon>Bacteria</taxon>
        <taxon>Pseudomonadati</taxon>
        <taxon>Bdellovibrionota</taxon>
        <taxon>Oligoflexia</taxon>
        <taxon>Silvanigrellales</taxon>
        <taxon>Silvanigrellaceae</taxon>
        <taxon>Fluviispira</taxon>
    </lineage>
</organism>
<keyword evidence="5" id="KW-0812">Transmembrane</keyword>
<evidence type="ECO:0000256" key="5">
    <source>
        <dbReference type="SAM" id="Phobius"/>
    </source>
</evidence>
<dbReference type="InterPro" id="IPR002142">
    <property type="entry name" value="Peptidase_S49"/>
</dbReference>
<sequence>MNMNDLQVNKRPRIILTVLSTIGAISILFIILFVSFLAYTIHSISGGMKNLSSTLNNQTSATGINFTVPASNTEYIAGIKLSGEINSTLANEVIEKLETAKDDKNAVGVLFEVSSPGGTVVPSQEMYDAINDFRAKKPVVVYVRELAASGAYYSSASADKIIANRGSLIGSIGVIISNIEADKLMTFLKLNPITLKTGALKDAGSPTRSMNENDKKYLQTLIENMRTQFVADVKAGRKLPDSTLSFMSDGRVVLANEALKLKLIDGIGTKQTALAEIANLAKLKKTPELFYYENIQPFSDLFTQKLIGGTTRVLTETAGNLFLKSEKHSQLPKTQL</sequence>
<evidence type="ECO:0000256" key="4">
    <source>
        <dbReference type="ARBA" id="ARBA00022825"/>
    </source>
</evidence>
<accession>A0A833JFK8</accession>
<dbReference type="GO" id="GO:0008236">
    <property type="term" value="F:serine-type peptidase activity"/>
    <property type="evidence" value="ECO:0007669"/>
    <property type="project" value="UniProtKB-KW"/>
</dbReference>
<keyword evidence="4" id="KW-0720">Serine protease</keyword>
<evidence type="ECO:0000313" key="8">
    <source>
        <dbReference type="Proteomes" id="UP000442694"/>
    </source>
</evidence>
<comment type="caution">
    <text evidence="7">The sequence shown here is derived from an EMBL/GenBank/DDBJ whole genome shotgun (WGS) entry which is preliminary data.</text>
</comment>
<feature type="transmembrane region" description="Helical" evidence="5">
    <location>
        <begin position="14"/>
        <end position="39"/>
    </location>
</feature>
<dbReference type="PANTHER" id="PTHR42987">
    <property type="entry name" value="PEPTIDASE S49"/>
    <property type="match status" value="1"/>
</dbReference>
<keyword evidence="5" id="KW-1133">Transmembrane helix</keyword>
<keyword evidence="8" id="KW-1185">Reference proteome</keyword>
<evidence type="ECO:0000256" key="1">
    <source>
        <dbReference type="ARBA" id="ARBA00008683"/>
    </source>
</evidence>
<evidence type="ECO:0000256" key="2">
    <source>
        <dbReference type="ARBA" id="ARBA00022670"/>
    </source>
</evidence>
<keyword evidence="5" id="KW-0472">Membrane</keyword>
<dbReference type="Pfam" id="PF01343">
    <property type="entry name" value="Peptidase_S49"/>
    <property type="match status" value="1"/>
</dbReference>
<evidence type="ECO:0000256" key="3">
    <source>
        <dbReference type="ARBA" id="ARBA00022801"/>
    </source>
</evidence>
<proteinExistence type="inferred from homology"/>